<dbReference type="RefSeq" id="WP_142052554.1">
    <property type="nucleotide sequence ID" value="NZ_VFPA01000001.1"/>
</dbReference>
<dbReference type="PANTHER" id="PTHR38593">
    <property type="entry name" value="BLR2558 PROTEIN"/>
    <property type="match status" value="1"/>
</dbReference>
<dbReference type="Proteomes" id="UP000315677">
    <property type="component" value="Unassembled WGS sequence"/>
</dbReference>
<evidence type="ECO:0000256" key="1">
    <source>
        <dbReference type="SAM" id="MobiDB-lite"/>
    </source>
</evidence>
<organism evidence="5 6">
    <name type="scientific">Pseudonocardia kunmingensis</name>
    <dbReference type="NCBI Taxonomy" id="630975"/>
    <lineage>
        <taxon>Bacteria</taxon>
        <taxon>Bacillati</taxon>
        <taxon>Actinomycetota</taxon>
        <taxon>Actinomycetes</taxon>
        <taxon>Pseudonocardiales</taxon>
        <taxon>Pseudonocardiaceae</taxon>
        <taxon>Pseudonocardia</taxon>
    </lineage>
</organism>
<keyword evidence="2" id="KW-0472">Membrane</keyword>
<gene>
    <name evidence="5" type="ORF">FB558_2767</name>
</gene>
<keyword evidence="2" id="KW-0812">Transmembrane</keyword>
<feature type="compositionally biased region" description="Polar residues" evidence="1">
    <location>
        <begin position="336"/>
        <end position="346"/>
    </location>
</feature>
<dbReference type="AlphaFoldDB" id="A0A543E313"/>
<comment type="caution">
    <text evidence="5">The sequence shown here is derived from an EMBL/GenBank/DDBJ whole genome shotgun (WGS) entry which is preliminary data.</text>
</comment>
<protein>
    <submittedName>
        <fullName evidence="5">Putative outer membrane protein</fullName>
    </submittedName>
</protein>
<feature type="compositionally biased region" description="Low complexity" evidence="1">
    <location>
        <begin position="296"/>
        <end position="315"/>
    </location>
</feature>
<evidence type="ECO:0000256" key="2">
    <source>
        <dbReference type="SAM" id="Phobius"/>
    </source>
</evidence>
<accession>A0A543E313</accession>
<reference evidence="5 6" key="1">
    <citation type="submission" date="2019-06" db="EMBL/GenBank/DDBJ databases">
        <title>Sequencing the genomes of 1000 actinobacteria strains.</title>
        <authorList>
            <person name="Klenk H.-P."/>
        </authorList>
    </citation>
    <scope>NUCLEOTIDE SEQUENCE [LARGE SCALE GENOMIC DNA]</scope>
    <source>
        <strain evidence="5 6">DSM 45301</strain>
    </source>
</reference>
<evidence type="ECO:0000313" key="5">
    <source>
        <dbReference type="EMBL" id="TQM15970.1"/>
    </source>
</evidence>
<feature type="chain" id="PRO_5021949685" evidence="3">
    <location>
        <begin position="31"/>
        <end position="361"/>
    </location>
</feature>
<dbReference type="Pfam" id="PF13628">
    <property type="entry name" value="DUF4142"/>
    <property type="match status" value="1"/>
</dbReference>
<name>A0A543E313_9PSEU</name>
<keyword evidence="3" id="KW-0732">Signal</keyword>
<feature type="compositionally biased region" description="Basic and acidic residues" evidence="1">
    <location>
        <begin position="324"/>
        <end position="334"/>
    </location>
</feature>
<feature type="transmembrane region" description="Helical" evidence="2">
    <location>
        <begin position="210"/>
        <end position="231"/>
    </location>
</feature>
<dbReference type="OrthoDB" id="3674617at2"/>
<dbReference type="PANTHER" id="PTHR38593:SF1">
    <property type="entry name" value="BLR2558 PROTEIN"/>
    <property type="match status" value="1"/>
</dbReference>
<proteinExistence type="predicted"/>
<keyword evidence="6" id="KW-1185">Reference proteome</keyword>
<keyword evidence="2" id="KW-1133">Transmembrane helix</keyword>
<dbReference type="EMBL" id="VFPA01000001">
    <property type="protein sequence ID" value="TQM15970.1"/>
    <property type="molecule type" value="Genomic_DNA"/>
</dbReference>
<evidence type="ECO:0000259" key="4">
    <source>
        <dbReference type="Pfam" id="PF13628"/>
    </source>
</evidence>
<feature type="domain" description="DUF4142" evidence="4">
    <location>
        <begin position="50"/>
        <end position="182"/>
    </location>
</feature>
<feature type="region of interest" description="Disordered" evidence="1">
    <location>
        <begin position="266"/>
        <end position="361"/>
    </location>
</feature>
<feature type="signal peptide" evidence="3">
    <location>
        <begin position="1"/>
        <end position="30"/>
    </location>
</feature>
<evidence type="ECO:0000256" key="3">
    <source>
        <dbReference type="SAM" id="SignalP"/>
    </source>
</evidence>
<dbReference type="InterPro" id="IPR025419">
    <property type="entry name" value="DUF4142"/>
</dbReference>
<feature type="compositionally biased region" description="Basic residues" evidence="1">
    <location>
        <begin position="349"/>
        <end position="361"/>
    </location>
</feature>
<evidence type="ECO:0000313" key="6">
    <source>
        <dbReference type="Proteomes" id="UP000315677"/>
    </source>
</evidence>
<sequence length="361" mass="38628">MLRRIPRMLRRAVVVAVLLAVSASVYQSWAAGSPGANGWVQTEFGPLGPADRDLLVKVRLAGLWEGPTSEQAEQQASSAEVKEVGRKLALEHAQLDEEVRSVANQLGVLLPSAPSAQQNAWMDEISSQTGSDYDRVFVQRVREAHGQVLPVISEVRSSTRNDLVRDFAVTSAEFVNRHHEYLESTGLVDYSALPHHGPGLFGGGTELTDLIVPILVFVAALLAAAALFWGLRNRTPARRERITVPPTRTRLPELAAVTAIPAPRTAALDDTGPIPVVASGSSGVTDSGPHRAVDDTGSARSTTGTGRHGSVTRRSATGTGSHRPVTDESPHDVTDSGAQRSVSASGSHRLPRSRARHSMRR</sequence>